<dbReference type="InterPro" id="IPR000073">
    <property type="entry name" value="AB_hydrolase_1"/>
</dbReference>
<dbReference type="SUPFAM" id="SSF53474">
    <property type="entry name" value="alpha/beta-Hydrolases"/>
    <property type="match status" value="1"/>
</dbReference>
<dbReference type="RefSeq" id="WP_061214038.1">
    <property type="nucleotide sequence ID" value="NZ_DCDX01000159.1"/>
</dbReference>
<dbReference type="InterPro" id="IPR029058">
    <property type="entry name" value="AB_hydrolase_fold"/>
</dbReference>
<evidence type="ECO:0000313" key="3">
    <source>
        <dbReference type="Proteomes" id="UP000263273"/>
    </source>
</evidence>
<feature type="domain" description="AB hydrolase-1" evidence="1">
    <location>
        <begin position="107"/>
        <end position="230"/>
    </location>
</feature>
<accession>A0A354YVN9</accession>
<evidence type="ECO:0000259" key="1">
    <source>
        <dbReference type="Pfam" id="PF00561"/>
    </source>
</evidence>
<organism evidence="2 3">
    <name type="scientific">Syntrophomonas wolfei</name>
    <dbReference type="NCBI Taxonomy" id="863"/>
    <lineage>
        <taxon>Bacteria</taxon>
        <taxon>Bacillati</taxon>
        <taxon>Bacillota</taxon>
        <taxon>Clostridia</taxon>
        <taxon>Eubacteriales</taxon>
        <taxon>Syntrophomonadaceae</taxon>
        <taxon>Syntrophomonas</taxon>
    </lineage>
</organism>
<comment type="caution">
    <text evidence="2">The sequence shown here is derived from an EMBL/GenBank/DDBJ whole genome shotgun (WGS) entry which is preliminary data.</text>
</comment>
<dbReference type="STRING" id="378794.GCA_001570625_01565"/>
<dbReference type="Proteomes" id="UP000263273">
    <property type="component" value="Unassembled WGS sequence"/>
</dbReference>
<proteinExistence type="predicted"/>
<evidence type="ECO:0000313" key="2">
    <source>
        <dbReference type="EMBL" id="HBK53433.1"/>
    </source>
</evidence>
<protein>
    <submittedName>
        <fullName evidence="2">Acetyltransferase</fullName>
    </submittedName>
</protein>
<dbReference type="AlphaFoldDB" id="A0A354YVN9"/>
<name>A0A354YVN9_9FIRM</name>
<keyword evidence="2" id="KW-0808">Transferase</keyword>
<dbReference type="Gene3D" id="3.40.50.1820">
    <property type="entry name" value="alpha/beta hydrolase"/>
    <property type="match status" value="1"/>
</dbReference>
<gene>
    <name evidence="2" type="ORF">DDZ44_05820</name>
</gene>
<dbReference type="GO" id="GO:0016740">
    <property type="term" value="F:transferase activity"/>
    <property type="evidence" value="ECO:0007669"/>
    <property type="project" value="UniProtKB-KW"/>
</dbReference>
<dbReference type="Pfam" id="PF00561">
    <property type="entry name" value="Abhydrolase_1"/>
    <property type="match status" value="1"/>
</dbReference>
<dbReference type="EMBL" id="DNZF01000127">
    <property type="protein sequence ID" value="HBK53433.1"/>
    <property type="molecule type" value="Genomic_DNA"/>
</dbReference>
<sequence>MLDILSAMALGDYLSRGLGQIGLEFWQSVSHDIFLNVGMEYKNSNRFWERVECREVESLAGKEQHFCENNRQLDKDIIAHFGSATPDAKNYLLHYAVGWDSNRNAVPLLLLHGAGLDATSFCDVFALGYTGLQQQLVELGYRVFALSFSHPHGDNYYQALQLADAISRVRELTGAPQVDVLAHSKGGLAAWIYLSGLASTPYSGEVRRYIMLGTPNGGTDFAFRNPLFNYLIYISGSNGVMAWDQVLSLGSLVDCSKQAIYHDGCFPGQSQMLARWDEKFALDPLQQDWWSTYYGGSGLISHSRGIEAAIQDGGSCMQKLNRHGLPPEIELAVLAGDKHFLNCLPGECSAPSDGLVLVDSVLYTDGLMREGAHLLEKTVLPLNHLELLFARRAGRWVDRQLRD</sequence>
<reference evidence="2 3" key="1">
    <citation type="journal article" date="2018" name="Nat. Biotechnol.">
        <title>A standardized bacterial taxonomy based on genome phylogeny substantially revises the tree of life.</title>
        <authorList>
            <person name="Parks D.H."/>
            <person name="Chuvochina M."/>
            <person name="Waite D.W."/>
            <person name="Rinke C."/>
            <person name="Skarshewski A."/>
            <person name="Chaumeil P.A."/>
            <person name="Hugenholtz P."/>
        </authorList>
    </citation>
    <scope>NUCLEOTIDE SEQUENCE [LARGE SCALE GENOMIC DNA]</scope>
    <source>
        <strain evidence="2">UBA10948</strain>
    </source>
</reference>